<evidence type="ECO:0000256" key="1">
    <source>
        <dbReference type="ARBA" id="ARBA00022574"/>
    </source>
</evidence>
<dbReference type="SMART" id="SM00800">
    <property type="entry name" value="uDENN"/>
    <property type="match status" value="1"/>
</dbReference>
<dbReference type="SMART" id="SM00801">
    <property type="entry name" value="dDENN"/>
    <property type="match status" value="1"/>
</dbReference>
<evidence type="ECO:0000256" key="4">
    <source>
        <dbReference type="SAM" id="MobiDB-lite"/>
    </source>
</evidence>
<sequence>MTSRLHNSLCEAMLVVGLDQYTGLRPAQPQPRNAVKNIEVPFTQAYEPQVLAAISSNVAMFPQAPIKMDPYYPYSAGVTRYKSQQALKQPGQRPSRRISMGIMGSGHRTAGLDRSRRSTMRSRRMSVKPQELPISTEVINSLHAFCFPDYAYVHKRQRKDRVHYLVLTDVTGDRSYATCLTYYRQVLIEKEMVDNETEWKFADMEDKDIKEVQLTIGQFKVWLPVCCVMISSHPYLTVMKDCLSSLVQLIKQDHEEMNTFLKDYTRQLTMTPVPPAGMISINFSLYQLTINLHSSDHPDRNVIDIPLNIPFLSFTMENLLKIIACMLTQQRIVFMSTSYAILTIVMESFLNFIHPFEWQHPYVPILPSRLLELVDAPGTFLMGCHAEHRPDIEQVDGIVIVDIDSGQVEVSDSLYIPSLPSEPVSMFRTATQRIMPNFDLILINSTSCLSLEEVRLERRRLTEMFNRFVTASFMELMVNLFRDVLTNIKVIKADKRYFNKENFLESQLPGDTPFYEQVVNSDMFNKFLRDRMNDKRDSWVEFEEKTRPVARNSLQGVNDKSELIRPLLLKQRRSSSSCVSVADPTKLIYSTSGVTTIFHLPEFKNTDGFYERSCQEISIKLETSKLPSLRAPLLYLRGMLRVACGRPVEGLEDFYNLSANDTRLFPRQVIRKVLSVMSTVEKSKLTESEFYRKSALFRKIDDEASHIESIHIDIGGIPQTDIDFNEFYEAIQIVEIAADYDTIVRLFESLTLGKQDYVDPVTFEMLYECWKENEVQCREVHPPEGFLDPNECILKVSNMMKCDRGTGRLALTQKRLFFLQEGSKKFVEIIKLRDISSLEKIQQMSFLVGVEALRVYSKVSECPPFVACLKEERNCWCMLVTEMAAGKVIAEELRDPGIVQQAAQNVLLVDAVIRSGEENCCSHHTSVERAASYLCYFTRRKEDGVDKLPPDTKHVLQHRINPNVREVDKKAIEALLYTPGNKSGSSNESDSEIELGPKLWCAMGSGKVLVYDASTWLLQAKFTQAKGRVVCLVAVGENQIWAGSFDKTIYVIDIATVTSNQSLMEHTDMLSDITVSKDHRTAFSASLNGQILVWDTEKLQSMYQINLAVQCLSTIQWVDGNLWCGTKERIIVVTEAGGILKRLHCTDEAKYTLSIDCFLITPHKEVWTGCGRQGLITIWDQETFEEIRQSRVECRGISKMVLVQNKVWVGSKSGFIYIFNCSNHLLEQQLKAHNDSVRSMCTAQNRYIMSGAGSEDGKVAIWRASTA</sequence>
<name>A0A8S4N0T8_OWEFU</name>
<dbReference type="OrthoDB" id="6019893at2759"/>
<dbReference type="Gene3D" id="2.130.10.10">
    <property type="entry name" value="YVTN repeat-like/Quinoprotein amine dehydrogenase"/>
    <property type="match status" value="2"/>
</dbReference>
<dbReference type="Pfam" id="PF00400">
    <property type="entry name" value="WD40"/>
    <property type="match status" value="2"/>
</dbReference>
<dbReference type="GO" id="GO:0005085">
    <property type="term" value="F:guanyl-nucleotide exchange factor activity"/>
    <property type="evidence" value="ECO:0007669"/>
    <property type="project" value="UniProtKB-ARBA"/>
</dbReference>
<dbReference type="Pfam" id="PF03456">
    <property type="entry name" value="uDENN"/>
    <property type="match status" value="1"/>
</dbReference>
<evidence type="ECO:0000256" key="3">
    <source>
        <dbReference type="PROSITE-ProRule" id="PRU00221"/>
    </source>
</evidence>
<dbReference type="InterPro" id="IPR005112">
    <property type="entry name" value="dDENN_dom"/>
</dbReference>
<dbReference type="InterPro" id="IPR011047">
    <property type="entry name" value="Quinoprotein_ADH-like_sf"/>
</dbReference>
<dbReference type="GO" id="GO:0031410">
    <property type="term" value="C:cytoplasmic vesicle"/>
    <property type="evidence" value="ECO:0007669"/>
    <property type="project" value="TreeGrafter"/>
</dbReference>
<dbReference type="InterPro" id="IPR037516">
    <property type="entry name" value="Tripartite_DENN"/>
</dbReference>
<gene>
    <name evidence="6" type="ORF">OFUS_LOCUS2265</name>
</gene>
<dbReference type="InterPro" id="IPR015943">
    <property type="entry name" value="WD40/YVTN_repeat-like_dom_sf"/>
</dbReference>
<dbReference type="InterPro" id="IPR043153">
    <property type="entry name" value="DENN_C"/>
</dbReference>
<dbReference type="Gene3D" id="3.40.50.11500">
    <property type="match status" value="1"/>
</dbReference>
<dbReference type="EMBL" id="CAIIXF020000001">
    <property type="protein sequence ID" value="CAH1774894.1"/>
    <property type="molecule type" value="Genomic_DNA"/>
</dbReference>
<evidence type="ECO:0000313" key="7">
    <source>
        <dbReference type="Proteomes" id="UP000749559"/>
    </source>
</evidence>
<dbReference type="SUPFAM" id="SSF50998">
    <property type="entry name" value="Quinoprotein alcohol dehydrogenase-like"/>
    <property type="match status" value="1"/>
</dbReference>
<proteinExistence type="predicted"/>
<dbReference type="Gene3D" id="3.30.450.200">
    <property type="match status" value="1"/>
</dbReference>
<dbReference type="PROSITE" id="PS00678">
    <property type="entry name" value="WD_REPEATS_1"/>
    <property type="match status" value="1"/>
</dbReference>
<dbReference type="Pfam" id="PF02141">
    <property type="entry name" value="DENN"/>
    <property type="match status" value="1"/>
</dbReference>
<keyword evidence="7" id="KW-1185">Reference proteome</keyword>
<dbReference type="InterPro" id="IPR005113">
    <property type="entry name" value="uDENN_dom"/>
</dbReference>
<dbReference type="SMART" id="SM00799">
    <property type="entry name" value="DENN"/>
    <property type="match status" value="1"/>
</dbReference>
<dbReference type="SMART" id="SM00320">
    <property type="entry name" value="WD40"/>
    <property type="match status" value="5"/>
</dbReference>
<feature type="domain" description="UDENN" evidence="5">
    <location>
        <begin position="105"/>
        <end position="538"/>
    </location>
</feature>
<protein>
    <recommendedName>
        <fullName evidence="5">UDENN domain-containing protein</fullName>
    </recommendedName>
</protein>
<organism evidence="6 7">
    <name type="scientific">Owenia fusiformis</name>
    <name type="common">Polychaete worm</name>
    <dbReference type="NCBI Taxonomy" id="6347"/>
    <lineage>
        <taxon>Eukaryota</taxon>
        <taxon>Metazoa</taxon>
        <taxon>Spiralia</taxon>
        <taxon>Lophotrochozoa</taxon>
        <taxon>Annelida</taxon>
        <taxon>Polychaeta</taxon>
        <taxon>Sedentaria</taxon>
        <taxon>Canalipalpata</taxon>
        <taxon>Sabellida</taxon>
        <taxon>Oweniida</taxon>
        <taxon>Oweniidae</taxon>
        <taxon>Owenia</taxon>
    </lineage>
</organism>
<dbReference type="InterPro" id="IPR019775">
    <property type="entry name" value="WD40_repeat_CS"/>
</dbReference>
<feature type="region of interest" description="Disordered" evidence="4">
    <location>
        <begin position="83"/>
        <end position="123"/>
    </location>
</feature>
<dbReference type="InterPro" id="IPR057977">
    <property type="entry name" value="TPR_DENND3"/>
</dbReference>
<keyword evidence="1 3" id="KW-0853">WD repeat</keyword>
<evidence type="ECO:0000313" key="6">
    <source>
        <dbReference type="EMBL" id="CAH1774894.1"/>
    </source>
</evidence>
<reference evidence="6" key="1">
    <citation type="submission" date="2022-03" db="EMBL/GenBank/DDBJ databases">
        <authorList>
            <person name="Martin C."/>
        </authorList>
    </citation>
    <scope>NUCLEOTIDE SEQUENCE</scope>
</reference>
<feature type="repeat" description="WD" evidence="3">
    <location>
        <begin position="1230"/>
        <end position="1267"/>
    </location>
</feature>
<dbReference type="InterPro" id="IPR001680">
    <property type="entry name" value="WD40_rpt"/>
</dbReference>
<dbReference type="PROSITE" id="PS50082">
    <property type="entry name" value="WD_REPEATS_2"/>
    <property type="match status" value="2"/>
</dbReference>
<dbReference type="PROSITE" id="PS50294">
    <property type="entry name" value="WD_REPEATS_REGION"/>
    <property type="match status" value="1"/>
</dbReference>
<feature type="repeat" description="WD" evidence="3">
    <location>
        <begin position="1063"/>
        <end position="1104"/>
    </location>
</feature>
<dbReference type="PANTHER" id="PTHR12296">
    <property type="entry name" value="DENN DOMAIN-CONTAINING PROTEIN 4"/>
    <property type="match status" value="1"/>
</dbReference>
<dbReference type="AlphaFoldDB" id="A0A8S4N0T8"/>
<dbReference type="PANTHER" id="PTHR12296:SF21">
    <property type="entry name" value="DENN DOMAIN-CONTAINING PROTEIN 3"/>
    <property type="match status" value="1"/>
</dbReference>
<dbReference type="PROSITE" id="PS50211">
    <property type="entry name" value="DENN"/>
    <property type="match status" value="1"/>
</dbReference>
<dbReference type="InterPro" id="IPR001194">
    <property type="entry name" value="cDENN_dom"/>
</dbReference>
<keyword evidence="2" id="KW-0677">Repeat</keyword>
<dbReference type="GO" id="GO:0032483">
    <property type="term" value="P:regulation of Rab protein signal transduction"/>
    <property type="evidence" value="ECO:0007669"/>
    <property type="project" value="TreeGrafter"/>
</dbReference>
<dbReference type="Pfam" id="PF25570">
    <property type="entry name" value="TPR_DENND3"/>
    <property type="match status" value="1"/>
</dbReference>
<comment type="caution">
    <text evidence="6">The sequence shown here is derived from an EMBL/GenBank/DDBJ whole genome shotgun (WGS) entry which is preliminary data.</text>
</comment>
<dbReference type="Proteomes" id="UP000749559">
    <property type="component" value="Unassembled WGS sequence"/>
</dbReference>
<evidence type="ECO:0000256" key="2">
    <source>
        <dbReference type="ARBA" id="ARBA00022737"/>
    </source>
</evidence>
<evidence type="ECO:0000259" key="5">
    <source>
        <dbReference type="PROSITE" id="PS50211"/>
    </source>
</evidence>
<dbReference type="InterPro" id="IPR051696">
    <property type="entry name" value="DENN_Domain_GEFs"/>
</dbReference>
<accession>A0A8S4N0T8</accession>